<dbReference type="AlphaFoldDB" id="A0A0F9BKP1"/>
<accession>A0A0F9BKP1</accession>
<comment type="caution">
    <text evidence="8">The sequence shown here is derived from an EMBL/GenBank/DDBJ whole genome shotgun (WGS) entry which is preliminary data.</text>
</comment>
<dbReference type="InterPro" id="IPR013249">
    <property type="entry name" value="RNA_pol_sigma70_r4_t2"/>
</dbReference>
<dbReference type="GO" id="GO:0003677">
    <property type="term" value="F:DNA binding"/>
    <property type="evidence" value="ECO:0007669"/>
    <property type="project" value="UniProtKB-KW"/>
</dbReference>
<evidence type="ECO:0008006" key="9">
    <source>
        <dbReference type="Google" id="ProtNLM"/>
    </source>
</evidence>
<sequence length="164" mass="19293">MEEIDDQTRWLDEQAPGLILFARQWVSCHADAEDVFHTAFVRFWRQRHRVRDPIPFLYRCVRSVAANWHRERVRREKRERAVNPQPLFATDQDRLAKAETDEAIEGALLRLSAEQREVVVMRIWGELTFSQIGEVLSVSPSTADTRYRSGLKHLHLELDEKVNT</sequence>
<gene>
    <name evidence="8" type="ORF">LCGC14_2778380</name>
</gene>
<dbReference type="GO" id="GO:0016987">
    <property type="term" value="F:sigma factor activity"/>
    <property type="evidence" value="ECO:0007669"/>
    <property type="project" value="UniProtKB-KW"/>
</dbReference>
<dbReference type="GO" id="GO:0006352">
    <property type="term" value="P:DNA-templated transcription initiation"/>
    <property type="evidence" value="ECO:0007669"/>
    <property type="project" value="InterPro"/>
</dbReference>
<comment type="similarity">
    <text evidence="1">Belongs to the sigma-70 factor family. ECF subfamily.</text>
</comment>
<dbReference type="Gene3D" id="1.10.1740.10">
    <property type="match status" value="1"/>
</dbReference>
<dbReference type="InterPro" id="IPR039425">
    <property type="entry name" value="RNA_pol_sigma-70-like"/>
</dbReference>
<organism evidence="8">
    <name type="scientific">marine sediment metagenome</name>
    <dbReference type="NCBI Taxonomy" id="412755"/>
    <lineage>
        <taxon>unclassified sequences</taxon>
        <taxon>metagenomes</taxon>
        <taxon>ecological metagenomes</taxon>
    </lineage>
</organism>
<dbReference type="InterPro" id="IPR013325">
    <property type="entry name" value="RNA_pol_sigma_r2"/>
</dbReference>
<evidence type="ECO:0000259" key="6">
    <source>
        <dbReference type="Pfam" id="PF04542"/>
    </source>
</evidence>
<evidence type="ECO:0000256" key="5">
    <source>
        <dbReference type="ARBA" id="ARBA00023163"/>
    </source>
</evidence>
<reference evidence="8" key="1">
    <citation type="journal article" date="2015" name="Nature">
        <title>Complex archaea that bridge the gap between prokaryotes and eukaryotes.</title>
        <authorList>
            <person name="Spang A."/>
            <person name="Saw J.H."/>
            <person name="Jorgensen S.L."/>
            <person name="Zaremba-Niedzwiedzka K."/>
            <person name="Martijn J."/>
            <person name="Lind A.E."/>
            <person name="van Eijk R."/>
            <person name="Schleper C."/>
            <person name="Guy L."/>
            <person name="Ettema T.J."/>
        </authorList>
    </citation>
    <scope>NUCLEOTIDE SEQUENCE</scope>
</reference>
<dbReference type="PANTHER" id="PTHR43133">
    <property type="entry name" value="RNA POLYMERASE ECF-TYPE SIGMA FACTO"/>
    <property type="match status" value="1"/>
</dbReference>
<dbReference type="PANTHER" id="PTHR43133:SF8">
    <property type="entry name" value="RNA POLYMERASE SIGMA FACTOR HI_1459-RELATED"/>
    <property type="match status" value="1"/>
</dbReference>
<dbReference type="InterPro" id="IPR014284">
    <property type="entry name" value="RNA_pol_sigma-70_dom"/>
</dbReference>
<evidence type="ECO:0000256" key="3">
    <source>
        <dbReference type="ARBA" id="ARBA00023082"/>
    </source>
</evidence>
<dbReference type="Pfam" id="PF08281">
    <property type="entry name" value="Sigma70_r4_2"/>
    <property type="match status" value="1"/>
</dbReference>
<dbReference type="InterPro" id="IPR013324">
    <property type="entry name" value="RNA_pol_sigma_r3/r4-like"/>
</dbReference>
<dbReference type="NCBIfam" id="TIGR02937">
    <property type="entry name" value="sigma70-ECF"/>
    <property type="match status" value="1"/>
</dbReference>
<evidence type="ECO:0000256" key="2">
    <source>
        <dbReference type="ARBA" id="ARBA00023015"/>
    </source>
</evidence>
<keyword evidence="5" id="KW-0804">Transcription</keyword>
<proteinExistence type="inferred from homology"/>
<dbReference type="SUPFAM" id="SSF88659">
    <property type="entry name" value="Sigma3 and sigma4 domains of RNA polymerase sigma factors"/>
    <property type="match status" value="1"/>
</dbReference>
<dbReference type="SUPFAM" id="SSF88946">
    <property type="entry name" value="Sigma2 domain of RNA polymerase sigma factors"/>
    <property type="match status" value="1"/>
</dbReference>
<evidence type="ECO:0000256" key="4">
    <source>
        <dbReference type="ARBA" id="ARBA00023125"/>
    </source>
</evidence>
<keyword evidence="2" id="KW-0805">Transcription regulation</keyword>
<protein>
    <recommendedName>
        <fullName evidence="9">RNA polymerase sigma factor 70 region 4 type 2 domain-containing protein</fullName>
    </recommendedName>
</protein>
<evidence type="ECO:0000256" key="1">
    <source>
        <dbReference type="ARBA" id="ARBA00010641"/>
    </source>
</evidence>
<feature type="domain" description="RNA polymerase sigma factor 70 region 4 type 2" evidence="7">
    <location>
        <begin position="102"/>
        <end position="154"/>
    </location>
</feature>
<dbReference type="CDD" id="cd06171">
    <property type="entry name" value="Sigma70_r4"/>
    <property type="match status" value="1"/>
</dbReference>
<dbReference type="InterPro" id="IPR036388">
    <property type="entry name" value="WH-like_DNA-bd_sf"/>
</dbReference>
<keyword evidence="4" id="KW-0238">DNA-binding</keyword>
<name>A0A0F9BKP1_9ZZZZ</name>
<dbReference type="InterPro" id="IPR007627">
    <property type="entry name" value="RNA_pol_sigma70_r2"/>
</dbReference>
<dbReference type="Pfam" id="PF04542">
    <property type="entry name" value="Sigma70_r2"/>
    <property type="match status" value="1"/>
</dbReference>
<evidence type="ECO:0000313" key="8">
    <source>
        <dbReference type="EMBL" id="KKK84931.1"/>
    </source>
</evidence>
<feature type="domain" description="RNA polymerase sigma-70 region 2" evidence="6">
    <location>
        <begin position="17"/>
        <end position="74"/>
    </location>
</feature>
<keyword evidence="3" id="KW-0731">Sigma factor</keyword>
<dbReference type="EMBL" id="LAZR01051539">
    <property type="protein sequence ID" value="KKK84931.1"/>
    <property type="molecule type" value="Genomic_DNA"/>
</dbReference>
<dbReference type="Gene3D" id="1.10.10.10">
    <property type="entry name" value="Winged helix-like DNA-binding domain superfamily/Winged helix DNA-binding domain"/>
    <property type="match status" value="1"/>
</dbReference>
<evidence type="ECO:0000259" key="7">
    <source>
        <dbReference type="Pfam" id="PF08281"/>
    </source>
</evidence>